<dbReference type="PANTHER" id="PTHR12914">
    <property type="entry name" value="PARTNER OF SLD5"/>
    <property type="match status" value="1"/>
</dbReference>
<dbReference type="InterPro" id="IPR005339">
    <property type="entry name" value="GINS_Psf1"/>
</dbReference>
<keyword evidence="4 6" id="KW-0235">DNA replication</keyword>
<keyword evidence="5 6" id="KW-0539">Nucleus</keyword>
<evidence type="ECO:0000256" key="4">
    <source>
        <dbReference type="ARBA" id="ARBA00022705"/>
    </source>
</evidence>
<dbReference type="GO" id="GO:1902983">
    <property type="term" value="P:DNA strand elongation involved in mitotic DNA replication"/>
    <property type="evidence" value="ECO:0007669"/>
    <property type="project" value="TreeGrafter"/>
</dbReference>
<dbReference type="Proteomes" id="UP001218218">
    <property type="component" value="Unassembled WGS sequence"/>
</dbReference>
<name>A0AAD7ASB2_9AGAR</name>
<dbReference type="Pfam" id="PF05916">
    <property type="entry name" value="Sld5"/>
    <property type="match status" value="1"/>
</dbReference>
<gene>
    <name evidence="8" type="ORF">DFH08DRAFT_949057</name>
</gene>
<comment type="similarity">
    <text evidence="2 6">Belongs to the GINS1/PSF1 family.</text>
</comment>
<dbReference type="AlphaFoldDB" id="A0AAD7ASB2"/>
<evidence type="ECO:0000256" key="3">
    <source>
        <dbReference type="ARBA" id="ARBA00015143"/>
    </source>
</evidence>
<sequence>MSAEDPYGELANHLIRQSKLSLDLGKLLPYDEQKDLERSIEVMREDEVLPGDERWPKVIILARVVAQNKRCLLAYHSQRLDTIRTAYWAATHITEELRDQMSTTEIDYLHHYRESVIKFYD</sequence>
<reference evidence="8" key="1">
    <citation type="submission" date="2023-03" db="EMBL/GenBank/DDBJ databases">
        <title>Massive genome expansion in bonnet fungi (Mycena s.s.) driven by repeated elements and novel gene families across ecological guilds.</title>
        <authorList>
            <consortium name="Lawrence Berkeley National Laboratory"/>
            <person name="Harder C.B."/>
            <person name="Miyauchi S."/>
            <person name="Viragh M."/>
            <person name="Kuo A."/>
            <person name="Thoen E."/>
            <person name="Andreopoulos B."/>
            <person name="Lu D."/>
            <person name="Skrede I."/>
            <person name="Drula E."/>
            <person name="Henrissat B."/>
            <person name="Morin E."/>
            <person name="Kohler A."/>
            <person name="Barry K."/>
            <person name="LaButti K."/>
            <person name="Morin E."/>
            <person name="Salamov A."/>
            <person name="Lipzen A."/>
            <person name="Mereny Z."/>
            <person name="Hegedus B."/>
            <person name="Baldrian P."/>
            <person name="Stursova M."/>
            <person name="Weitz H."/>
            <person name="Taylor A."/>
            <person name="Grigoriev I.V."/>
            <person name="Nagy L.G."/>
            <person name="Martin F."/>
            <person name="Kauserud H."/>
        </authorList>
    </citation>
    <scope>NUCLEOTIDE SEQUENCE</scope>
    <source>
        <strain evidence="8">CBHHK002</strain>
    </source>
</reference>
<evidence type="ECO:0000256" key="2">
    <source>
        <dbReference type="ARBA" id="ARBA00006677"/>
    </source>
</evidence>
<dbReference type="PANTHER" id="PTHR12914:SF2">
    <property type="entry name" value="DNA REPLICATION COMPLEX GINS PROTEIN PSF1"/>
    <property type="match status" value="1"/>
</dbReference>
<dbReference type="SUPFAM" id="SSF158573">
    <property type="entry name" value="GINS helical bundle-like"/>
    <property type="match status" value="1"/>
</dbReference>
<accession>A0AAD7ASB2</accession>
<keyword evidence="9" id="KW-1185">Reference proteome</keyword>
<dbReference type="EMBL" id="JARIHO010000002">
    <property type="protein sequence ID" value="KAJ7367066.1"/>
    <property type="molecule type" value="Genomic_DNA"/>
</dbReference>
<evidence type="ECO:0000313" key="9">
    <source>
        <dbReference type="Proteomes" id="UP001218218"/>
    </source>
</evidence>
<evidence type="ECO:0000256" key="6">
    <source>
        <dbReference type="RuleBase" id="RU368085"/>
    </source>
</evidence>
<dbReference type="InterPro" id="IPR021151">
    <property type="entry name" value="GINS_A"/>
</dbReference>
<organism evidence="8 9">
    <name type="scientific">Mycena albidolilacea</name>
    <dbReference type="NCBI Taxonomy" id="1033008"/>
    <lineage>
        <taxon>Eukaryota</taxon>
        <taxon>Fungi</taxon>
        <taxon>Dikarya</taxon>
        <taxon>Basidiomycota</taxon>
        <taxon>Agaricomycotina</taxon>
        <taxon>Agaricomycetes</taxon>
        <taxon>Agaricomycetidae</taxon>
        <taxon>Agaricales</taxon>
        <taxon>Marasmiineae</taxon>
        <taxon>Mycenaceae</taxon>
        <taxon>Mycena</taxon>
    </lineage>
</organism>
<feature type="domain" description="GINS subunit" evidence="7">
    <location>
        <begin position="65"/>
        <end position="120"/>
    </location>
</feature>
<evidence type="ECO:0000313" key="8">
    <source>
        <dbReference type="EMBL" id="KAJ7367066.1"/>
    </source>
</evidence>
<comment type="caution">
    <text evidence="8">The sequence shown here is derived from an EMBL/GenBank/DDBJ whole genome shotgun (WGS) entry which is preliminary data.</text>
</comment>
<comment type="subcellular location">
    <subcellularLocation>
        <location evidence="1 6">Nucleus</location>
    </subcellularLocation>
</comment>
<comment type="subunit">
    <text evidence="6">Component of the GINS complex.</text>
</comment>
<evidence type="ECO:0000256" key="5">
    <source>
        <dbReference type="ARBA" id="ARBA00023242"/>
    </source>
</evidence>
<protein>
    <recommendedName>
        <fullName evidence="3 6">DNA replication complex GINS protein PSF1</fullName>
    </recommendedName>
</protein>
<evidence type="ECO:0000259" key="7">
    <source>
        <dbReference type="Pfam" id="PF05916"/>
    </source>
</evidence>
<proteinExistence type="inferred from homology"/>
<comment type="function">
    <text evidence="6">Required for correct functioning of the GINS complex, a complex that plays an essential role in the initiation of DNA replication, and progression of DNA replication forks. GINS complex seems to bind preferentially to single-stranded DNA.</text>
</comment>
<dbReference type="Gene3D" id="1.20.58.1030">
    <property type="match status" value="1"/>
</dbReference>
<evidence type="ECO:0000256" key="1">
    <source>
        <dbReference type="ARBA" id="ARBA00004123"/>
    </source>
</evidence>
<dbReference type="GO" id="GO:0000811">
    <property type="term" value="C:GINS complex"/>
    <property type="evidence" value="ECO:0007669"/>
    <property type="project" value="UniProtKB-UniRule"/>
</dbReference>
<dbReference type="InterPro" id="IPR036224">
    <property type="entry name" value="GINS_bundle-like_dom_sf"/>
</dbReference>